<dbReference type="Proteomes" id="UP001608902">
    <property type="component" value="Unassembled WGS sequence"/>
</dbReference>
<feature type="compositionally biased region" description="Polar residues" evidence="7">
    <location>
        <begin position="315"/>
        <end position="340"/>
    </location>
</feature>
<evidence type="ECO:0000256" key="3">
    <source>
        <dbReference type="ARBA" id="ARBA00023125"/>
    </source>
</evidence>
<evidence type="ECO:0000256" key="5">
    <source>
        <dbReference type="ARBA" id="ARBA00023242"/>
    </source>
</evidence>
<dbReference type="InterPro" id="IPR001356">
    <property type="entry name" value="HD"/>
</dbReference>
<dbReference type="PANTHER" id="PTHR11211:SF40">
    <property type="entry name" value="MIRROR, ISOFORM C"/>
    <property type="match status" value="1"/>
</dbReference>
<dbReference type="CDD" id="cd00086">
    <property type="entry name" value="homeodomain"/>
    <property type="match status" value="1"/>
</dbReference>
<keyword evidence="3 6" id="KW-0238">DNA-binding</keyword>
<evidence type="ECO:0000256" key="7">
    <source>
        <dbReference type="SAM" id="MobiDB-lite"/>
    </source>
</evidence>
<feature type="region of interest" description="Disordered" evidence="7">
    <location>
        <begin position="186"/>
        <end position="231"/>
    </location>
</feature>
<dbReference type="SMART" id="SM00389">
    <property type="entry name" value="HOX"/>
    <property type="match status" value="1"/>
</dbReference>
<keyword evidence="5 6" id="KW-0539">Nucleus</keyword>
<feature type="compositionally biased region" description="Polar residues" evidence="7">
    <location>
        <begin position="299"/>
        <end position="308"/>
    </location>
</feature>
<dbReference type="EMBL" id="JBGFUD010001276">
    <property type="protein sequence ID" value="MFH4976051.1"/>
    <property type="molecule type" value="Genomic_DNA"/>
</dbReference>
<keyword evidence="4 6" id="KW-0371">Homeobox</keyword>
<feature type="region of interest" description="Disordered" evidence="7">
    <location>
        <begin position="244"/>
        <end position="392"/>
    </location>
</feature>
<feature type="compositionally biased region" description="Acidic residues" evidence="7">
    <location>
        <begin position="253"/>
        <end position="263"/>
    </location>
</feature>
<protein>
    <recommendedName>
        <fullName evidence="8">Homeobox domain-containing protein</fullName>
    </recommendedName>
</protein>
<feature type="DNA-binding region" description="Homeobox" evidence="6">
    <location>
        <begin position="124"/>
        <end position="186"/>
    </location>
</feature>
<dbReference type="PROSITE" id="PS00027">
    <property type="entry name" value="HOMEOBOX_1"/>
    <property type="match status" value="1"/>
</dbReference>
<comment type="caution">
    <text evidence="9">The sequence shown here is derived from an EMBL/GenBank/DDBJ whole genome shotgun (WGS) entry which is preliminary data.</text>
</comment>
<dbReference type="Gene3D" id="1.10.10.60">
    <property type="entry name" value="Homeodomain-like"/>
    <property type="match status" value="1"/>
</dbReference>
<keyword evidence="10" id="KW-1185">Reference proteome</keyword>
<feature type="domain" description="Homeobox" evidence="8">
    <location>
        <begin position="122"/>
        <end position="185"/>
    </location>
</feature>
<feature type="compositionally biased region" description="Pro residues" evidence="7">
    <location>
        <begin position="376"/>
        <end position="388"/>
    </location>
</feature>
<dbReference type="PANTHER" id="PTHR11211">
    <property type="entry name" value="IROQUOIS-CLASS HOMEODOMAIN PROTEIN IRX"/>
    <property type="match status" value="1"/>
</dbReference>
<evidence type="ECO:0000256" key="4">
    <source>
        <dbReference type="ARBA" id="ARBA00023155"/>
    </source>
</evidence>
<dbReference type="GO" id="GO:0005634">
    <property type="term" value="C:nucleus"/>
    <property type="evidence" value="ECO:0007669"/>
    <property type="project" value="UniProtKB-SubCell"/>
</dbReference>
<dbReference type="SUPFAM" id="SSF46689">
    <property type="entry name" value="Homeodomain-like"/>
    <property type="match status" value="1"/>
</dbReference>
<dbReference type="Pfam" id="PF05920">
    <property type="entry name" value="Homeobox_KN"/>
    <property type="match status" value="1"/>
</dbReference>
<feature type="compositionally biased region" description="Low complexity" evidence="7">
    <location>
        <begin position="477"/>
        <end position="491"/>
    </location>
</feature>
<feature type="compositionally biased region" description="Low complexity" evidence="7">
    <location>
        <begin position="217"/>
        <end position="228"/>
    </location>
</feature>
<dbReference type="FunFam" id="1.10.10.60:FF:000003">
    <property type="entry name" value="Iroquois-class homeobox protein IRX"/>
    <property type="match status" value="1"/>
</dbReference>
<proteinExistence type="inferred from homology"/>
<dbReference type="InterPro" id="IPR008422">
    <property type="entry name" value="KN_HD"/>
</dbReference>
<dbReference type="PROSITE" id="PS50071">
    <property type="entry name" value="HOMEOBOX_2"/>
    <property type="match status" value="1"/>
</dbReference>
<comment type="subcellular location">
    <subcellularLocation>
        <location evidence="1 6">Nucleus</location>
    </subcellularLocation>
</comment>
<evidence type="ECO:0000256" key="6">
    <source>
        <dbReference type="PROSITE-ProRule" id="PRU00108"/>
    </source>
</evidence>
<dbReference type="InterPro" id="IPR009057">
    <property type="entry name" value="Homeodomain-like_sf"/>
</dbReference>
<sequence>MMTFNQAAAFNAQLLAASQPATPVKSESSNVVATSQSDLSNDPIRFLNASGPLLGPGIPSFHHPMNPDLAAFRAMTQGALPFPAMYPGLPPEMKPEMMGAAAGAIPGFFFDASFGYHPYAGGLDGARRKNATRETTAPLKSWLNEHRKNPYPTKAEKIMLALLTKMTLTQVSTWFANARRRLKKENKMTWSPRNRPGEEDDEDLAEIDRSERDASERPSSSTSEISDIGAPIKSEAFAHERDSTNHISNNDSNNDETASDGDTGDNKHDENAMKSSCSPSPSVENSETPKKSKIWSIADTLSNRVLESSAKKSTVDTSSPSASLTIGKSTPSSSSATDLENSAPSSTPAACCSTASLNSPSNSGPSGAISSVPSTPSAPPPPPPPPHYLPFNPFQQQIAALAMSRMPYQRPELFAMMNQANQMRPVMFNPLSFMSPPALAAATAVCVSSSQQQLSAVPHTVPITASQTNGLSWSGHPSVSPASSTGTTATVVGGGTAEKECSS</sequence>
<dbReference type="AlphaFoldDB" id="A0ABD6EA25"/>
<name>A0ABD6EA25_9BILA</name>
<gene>
    <name evidence="9" type="ORF">AB6A40_002760</name>
</gene>
<feature type="compositionally biased region" description="Basic and acidic residues" evidence="7">
    <location>
        <begin position="206"/>
        <end position="216"/>
    </location>
</feature>
<evidence type="ECO:0000256" key="1">
    <source>
        <dbReference type="ARBA" id="ARBA00004123"/>
    </source>
</evidence>
<dbReference type="InterPro" id="IPR017970">
    <property type="entry name" value="Homeobox_CS"/>
</dbReference>
<dbReference type="GO" id="GO:0003677">
    <property type="term" value="F:DNA binding"/>
    <property type="evidence" value="ECO:0007669"/>
    <property type="project" value="UniProtKB-UniRule"/>
</dbReference>
<evidence type="ECO:0000256" key="2">
    <source>
        <dbReference type="ARBA" id="ARBA00008446"/>
    </source>
</evidence>
<accession>A0ABD6EA25</accession>
<evidence type="ECO:0000313" key="9">
    <source>
        <dbReference type="EMBL" id="MFH4976051.1"/>
    </source>
</evidence>
<reference evidence="9 10" key="1">
    <citation type="submission" date="2024-08" db="EMBL/GenBank/DDBJ databases">
        <title>Gnathostoma spinigerum genome.</title>
        <authorList>
            <person name="Gonzalez-Bertolin B."/>
            <person name="Monzon S."/>
            <person name="Zaballos A."/>
            <person name="Jimenez P."/>
            <person name="Dekumyoy P."/>
            <person name="Varona S."/>
            <person name="Cuesta I."/>
            <person name="Sumanam S."/>
            <person name="Adisakwattana P."/>
            <person name="Gasser R.B."/>
            <person name="Hernandez-Gonzalez A."/>
            <person name="Young N.D."/>
            <person name="Perteguer M.J."/>
        </authorList>
    </citation>
    <scope>NUCLEOTIDE SEQUENCE [LARGE SCALE GENOMIC DNA]</scope>
    <source>
        <strain evidence="9">AL3</strain>
        <tissue evidence="9">Liver</tissue>
    </source>
</reference>
<feature type="region of interest" description="Disordered" evidence="7">
    <location>
        <begin position="469"/>
        <end position="503"/>
    </location>
</feature>
<evidence type="ECO:0000259" key="8">
    <source>
        <dbReference type="PROSITE" id="PS50071"/>
    </source>
</evidence>
<comment type="similarity">
    <text evidence="2">Belongs to the TALE/IRO homeobox family.</text>
</comment>
<organism evidence="9 10">
    <name type="scientific">Gnathostoma spinigerum</name>
    <dbReference type="NCBI Taxonomy" id="75299"/>
    <lineage>
        <taxon>Eukaryota</taxon>
        <taxon>Metazoa</taxon>
        <taxon>Ecdysozoa</taxon>
        <taxon>Nematoda</taxon>
        <taxon>Chromadorea</taxon>
        <taxon>Rhabditida</taxon>
        <taxon>Spirurina</taxon>
        <taxon>Gnathostomatomorpha</taxon>
        <taxon>Gnathostomatoidea</taxon>
        <taxon>Gnathostomatidae</taxon>
        <taxon>Gnathostoma</taxon>
    </lineage>
</organism>
<evidence type="ECO:0000313" key="10">
    <source>
        <dbReference type="Proteomes" id="UP001608902"/>
    </source>
</evidence>
<feature type="compositionally biased region" description="Low complexity" evidence="7">
    <location>
        <begin position="342"/>
        <end position="375"/>
    </location>
</feature>